<protein>
    <submittedName>
        <fullName evidence="1">DUF2806 domain-containing protein</fullName>
    </submittedName>
</protein>
<proteinExistence type="predicted"/>
<accession>A0ABR9GWR4</accession>
<comment type="caution">
    <text evidence="1">The sequence shown here is derived from an EMBL/GenBank/DDBJ whole genome shotgun (WGS) entry which is preliminary data.</text>
</comment>
<evidence type="ECO:0000313" key="1">
    <source>
        <dbReference type="EMBL" id="MBE1208127.1"/>
    </source>
</evidence>
<dbReference type="Pfam" id="PF10987">
    <property type="entry name" value="DUF2806"/>
    <property type="match status" value="1"/>
</dbReference>
<dbReference type="RefSeq" id="WP_192568802.1">
    <property type="nucleotide sequence ID" value="NZ_JACZEP010000017.1"/>
</dbReference>
<dbReference type="Proteomes" id="UP000598227">
    <property type="component" value="Unassembled WGS sequence"/>
</dbReference>
<dbReference type="EMBL" id="JACZEP010000017">
    <property type="protein sequence ID" value="MBE1208127.1"/>
    <property type="molecule type" value="Genomic_DNA"/>
</dbReference>
<evidence type="ECO:0000313" key="2">
    <source>
        <dbReference type="Proteomes" id="UP000598227"/>
    </source>
</evidence>
<sequence>MAEDHLDRETAISAELTERGVKASAKSRFVAAFDRLCGNFIDLANAPIEAKTAESRALSAARVREIEALTQVGIEKMKVDPDFADRAMRTRLGTVFARQENKDAVVQQALEDLRHKPPTEQEATSGTEKLDETFLNRFERYAEDASTDELRARWGRILATEVRKPGTVSNKVLRIVDEMDSVTATLFETLCRSRIADIIPSCLVPALDVAELQKLLSADLMMDPGTFGLRRRLVSKNSTAGAEIWYGNLGDYAIAILKTATITLGSPFETDLLAEDDGAISYMAYFLTDAGKAISAILDDNQRSTIDRLEVALRAIVSPPESIIKYELRGDTYQRIT</sequence>
<gene>
    <name evidence="1" type="ORF">IHE39_27930</name>
</gene>
<reference evidence="1 2" key="1">
    <citation type="submission" date="2020-09" db="EMBL/GenBank/DDBJ databases">
        <title>Draft Genome Sequence of Aminobacter carboxidus type strain DSM 1086, a soil Gram-negative carboxydobacterium.</title>
        <authorList>
            <person name="Turrini P."/>
            <person name="Tescari M."/>
            <person name="Artuso I."/>
            <person name="Lugli G.A."/>
            <person name="Frangipani E."/>
            <person name="Ventura M."/>
            <person name="Visca P."/>
        </authorList>
    </citation>
    <scope>NUCLEOTIDE SEQUENCE [LARGE SCALE GENOMIC DNA]</scope>
    <source>
        <strain evidence="1 2">DSM 1086</strain>
    </source>
</reference>
<keyword evidence="2" id="KW-1185">Reference proteome</keyword>
<name>A0ABR9GWR4_9HYPH</name>
<organism evidence="1 2">
    <name type="scientific">Aminobacter carboxidus</name>
    <dbReference type="NCBI Taxonomy" id="376165"/>
    <lineage>
        <taxon>Bacteria</taxon>
        <taxon>Pseudomonadati</taxon>
        <taxon>Pseudomonadota</taxon>
        <taxon>Alphaproteobacteria</taxon>
        <taxon>Hyphomicrobiales</taxon>
        <taxon>Phyllobacteriaceae</taxon>
        <taxon>Aminobacter</taxon>
    </lineage>
</organism>
<dbReference type="InterPro" id="IPR021254">
    <property type="entry name" value="DUF2806"/>
</dbReference>